<reference evidence="2" key="1">
    <citation type="submission" date="2020-12" db="EMBL/GenBank/DDBJ databases">
        <authorList>
            <person name="Mcmullen J.G."/>
        </authorList>
    </citation>
    <scope>NUCLEOTIDE SEQUENCE</scope>
    <source>
        <strain evidence="2">Dm-2019-70</strain>
    </source>
</reference>
<sequence length="73" mass="7897">MSLTISTASNISFVALMMTFILIMALGISFMHFELAKRLALGLGFFSAATSVIVTIGDTVFQSDQEESNEDSK</sequence>
<dbReference type="AlphaFoldDB" id="A0AA41JUQ4"/>
<organism evidence="2 3">
    <name type="scientific">Levilactobacillus brevis</name>
    <name type="common">Lactobacillus brevis</name>
    <dbReference type="NCBI Taxonomy" id="1580"/>
    <lineage>
        <taxon>Bacteria</taxon>
        <taxon>Bacillati</taxon>
        <taxon>Bacillota</taxon>
        <taxon>Bacilli</taxon>
        <taxon>Lactobacillales</taxon>
        <taxon>Lactobacillaceae</taxon>
        <taxon>Levilactobacillus</taxon>
    </lineage>
</organism>
<protein>
    <submittedName>
        <fullName evidence="2">Uncharacterized protein</fullName>
    </submittedName>
</protein>
<keyword evidence="1" id="KW-0472">Membrane</keyword>
<dbReference type="RefSeq" id="WP_211756956.1">
    <property type="nucleotide sequence ID" value="NZ_JAERKF010000050.1"/>
</dbReference>
<evidence type="ECO:0000313" key="2">
    <source>
        <dbReference type="EMBL" id="MBS1011903.1"/>
    </source>
</evidence>
<reference evidence="2" key="2">
    <citation type="submission" date="2022-09" db="EMBL/GenBank/DDBJ databases">
        <title>Genome-inferred correspondence between phylogeny and metabolic traits in the wild Drosophila gut microbiome.</title>
        <authorList>
            <person name="Bueno E."/>
            <person name="Blow F."/>
            <person name="Douglas A.E."/>
        </authorList>
    </citation>
    <scope>NUCLEOTIDE SEQUENCE</scope>
    <source>
        <strain evidence="2">Dm-2019-70</strain>
    </source>
</reference>
<gene>
    <name evidence="2" type="ORF">JK167_14025</name>
</gene>
<keyword evidence="1" id="KW-0812">Transmembrane</keyword>
<accession>A0AA41JUQ4</accession>
<dbReference type="Proteomes" id="UP000676478">
    <property type="component" value="Unassembled WGS sequence"/>
</dbReference>
<keyword evidence="1" id="KW-1133">Transmembrane helix</keyword>
<evidence type="ECO:0000313" key="3">
    <source>
        <dbReference type="Proteomes" id="UP000676478"/>
    </source>
</evidence>
<proteinExistence type="predicted"/>
<dbReference type="EMBL" id="JAERKF010000050">
    <property type="protein sequence ID" value="MBS1011903.1"/>
    <property type="molecule type" value="Genomic_DNA"/>
</dbReference>
<feature type="transmembrane region" description="Helical" evidence="1">
    <location>
        <begin position="12"/>
        <end position="33"/>
    </location>
</feature>
<evidence type="ECO:0000256" key="1">
    <source>
        <dbReference type="SAM" id="Phobius"/>
    </source>
</evidence>
<comment type="caution">
    <text evidence="2">The sequence shown here is derived from an EMBL/GenBank/DDBJ whole genome shotgun (WGS) entry which is preliminary data.</text>
</comment>
<name>A0AA41JUQ4_LEVBR</name>
<feature type="transmembrane region" description="Helical" evidence="1">
    <location>
        <begin position="39"/>
        <end position="61"/>
    </location>
</feature>